<organism evidence="2 3">
    <name type="scientific">Vermiconidia calcicola</name>
    <dbReference type="NCBI Taxonomy" id="1690605"/>
    <lineage>
        <taxon>Eukaryota</taxon>
        <taxon>Fungi</taxon>
        <taxon>Dikarya</taxon>
        <taxon>Ascomycota</taxon>
        <taxon>Pezizomycotina</taxon>
        <taxon>Dothideomycetes</taxon>
        <taxon>Dothideomycetidae</taxon>
        <taxon>Mycosphaerellales</taxon>
        <taxon>Extremaceae</taxon>
        <taxon>Vermiconidia</taxon>
    </lineage>
</organism>
<feature type="region of interest" description="Disordered" evidence="1">
    <location>
        <begin position="580"/>
        <end position="599"/>
    </location>
</feature>
<dbReference type="PANTHER" id="PTHR13520:SF0">
    <property type="entry name" value="RAD50-INTERACTING PROTEIN 1"/>
    <property type="match status" value="1"/>
</dbReference>
<dbReference type="InterPro" id="IPR007528">
    <property type="entry name" value="RINT1_Tip20"/>
</dbReference>
<dbReference type="AlphaFoldDB" id="A0AAV9PWM9"/>
<dbReference type="GO" id="GO:0070939">
    <property type="term" value="C:Dsl1/NZR complex"/>
    <property type="evidence" value="ECO:0007669"/>
    <property type="project" value="InterPro"/>
</dbReference>
<dbReference type="GO" id="GO:0060628">
    <property type="term" value="P:regulation of ER to Golgi vesicle-mediated transport"/>
    <property type="evidence" value="ECO:0007669"/>
    <property type="project" value="TreeGrafter"/>
</dbReference>
<name>A0AAV9PWM9_9PEZI</name>
<dbReference type="EMBL" id="JAXLQG010000018">
    <property type="protein sequence ID" value="KAK5530989.1"/>
    <property type="molecule type" value="Genomic_DNA"/>
</dbReference>
<evidence type="ECO:0000313" key="3">
    <source>
        <dbReference type="Proteomes" id="UP001345827"/>
    </source>
</evidence>
<feature type="compositionally biased region" description="Acidic residues" evidence="1">
    <location>
        <begin position="766"/>
        <end position="778"/>
    </location>
</feature>
<keyword evidence="3" id="KW-1185">Reference proteome</keyword>
<comment type="caution">
    <text evidence="2">The sequence shown here is derived from an EMBL/GenBank/DDBJ whole genome shotgun (WGS) entry which is preliminary data.</text>
</comment>
<evidence type="ECO:0000313" key="2">
    <source>
        <dbReference type="EMBL" id="KAK5530989.1"/>
    </source>
</evidence>
<proteinExistence type="predicted"/>
<evidence type="ECO:0000256" key="1">
    <source>
        <dbReference type="SAM" id="MobiDB-lite"/>
    </source>
</evidence>
<reference evidence="2 3" key="1">
    <citation type="submission" date="2023-06" db="EMBL/GenBank/DDBJ databases">
        <title>Black Yeasts Isolated from many extreme environments.</title>
        <authorList>
            <person name="Coleine C."/>
            <person name="Stajich J.E."/>
            <person name="Selbmann L."/>
        </authorList>
    </citation>
    <scope>NUCLEOTIDE SEQUENCE [LARGE SCALE GENOMIC DNA]</scope>
    <source>
        <strain evidence="2 3">CCFEE 5887</strain>
    </source>
</reference>
<gene>
    <name evidence="2" type="ORF">LTR25_008846</name>
</gene>
<protein>
    <recommendedName>
        <fullName evidence="4">RINT-1 family protein</fullName>
    </recommendedName>
</protein>
<dbReference type="Gene3D" id="1.20.58.670">
    <property type="entry name" value="Dsl1p vesicle tethering complex, Tip20p subunit, domain D"/>
    <property type="match status" value="1"/>
</dbReference>
<dbReference type="Pfam" id="PF04437">
    <property type="entry name" value="RINT1_TIP1"/>
    <property type="match status" value="1"/>
</dbReference>
<dbReference type="InterPro" id="IPR042044">
    <property type="entry name" value="EXOC6PINT-1/Sec15/Tip20_C_dom2"/>
</dbReference>
<dbReference type="GO" id="GO:0006888">
    <property type="term" value="P:endoplasmic reticulum to Golgi vesicle-mediated transport"/>
    <property type="evidence" value="ECO:0007669"/>
    <property type="project" value="InterPro"/>
</dbReference>
<feature type="compositionally biased region" description="Polar residues" evidence="1">
    <location>
        <begin position="781"/>
        <end position="791"/>
    </location>
</feature>
<dbReference type="PROSITE" id="PS51386">
    <property type="entry name" value="RINT1_TIP20"/>
    <property type="match status" value="1"/>
</dbReference>
<accession>A0AAV9PWM9</accession>
<dbReference type="Gene3D" id="1.20.58.1420">
    <property type="entry name" value="Dsl1p vesicle tethering complex, Tip20p subunit, domain B"/>
    <property type="match status" value="1"/>
</dbReference>
<dbReference type="Proteomes" id="UP001345827">
    <property type="component" value="Unassembled WGS sequence"/>
</dbReference>
<evidence type="ECO:0008006" key="4">
    <source>
        <dbReference type="Google" id="ProtNLM"/>
    </source>
</evidence>
<feature type="region of interest" description="Disordered" evidence="1">
    <location>
        <begin position="766"/>
        <end position="791"/>
    </location>
</feature>
<sequence length="844" mass="94798">MAELRPSRTADIYTRVEDYLNDKIQSAADLDQVDSLLLRVHEQQGLLRQQLEDARKAHREVQARVERRSLELASRAEAFHLQKADVDRRLQSLARTNVSDDAASRIEARMGKVRNLEIAQGYLDLVRRMNTLSSQVKDNLHSQPGVSVQAYLGLRSFLKKVQDAQEAAEGAAPQLVYTFVRQCMDLHNEVKKALEADLQETLEEMKWPSKELKLLGNVSEKWNTQVKLLLELQDPDLIAAFADRDTSSFSPATEPVVLLPLEVMVQPLAARFRYHFYGERPTNRLDKPEYFLNHVLDLLDKHSGFMSDMLDPILDERAATFESLEAIYTDAVSAFITALLPMVSAKCLSFLPQISQQPQLLSHFIHELMAFDTAIRDTWGYVPIPRMLTDWRGVTWTILNTHGYFGPWLEVEKDFALSRYRAIRDAPDSGDIDFDADSTQTKPTKGAIRVNDLLETITDRYRGLSSFSQKMRFLLDIQLSIFDDYHNHLHGALQAYLVSSHTAGRLLQGQTEADAFGLKGLESLTKIYGSAEFLERKMSDWSDDVFFLELWDELQYRAKANSSGNASVGTDLRVDEVASKTSDTIRSNGRDNDADTDGGGLFDQTALAYRRLRDRSEEEIIRAFDVNLRAALDPYAKYAQWSSLAATPSDFASMSPSPSLDGFLQTTSVLLGFLADTLAPGSLRRITRRYCASVQRRIYDNILMYHTFSAAGASQLKRDLSAIKESIEKSTKLRGVIGGSMKRLEDAVFLLSLDAATIVNASSDDGDEDGWGFGEEEAGPSTENAHAASTGNDLDEKEWGLWDAEKLVFQSNEAARKALADMGLYHLSEAEARNILKRRAELNG</sequence>
<dbReference type="GO" id="GO:0006890">
    <property type="term" value="P:retrograde vesicle-mediated transport, Golgi to endoplasmic reticulum"/>
    <property type="evidence" value="ECO:0007669"/>
    <property type="project" value="InterPro"/>
</dbReference>
<dbReference type="PANTHER" id="PTHR13520">
    <property type="entry name" value="RAD50-INTERACTING PROTEIN 1 RINT-1"/>
    <property type="match status" value="1"/>
</dbReference>
<dbReference type="InterPro" id="IPR042042">
    <property type="entry name" value="Tip20p_domB"/>
</dbReference>